<reference evidence="2" key="1">
    <citation type="submission" date="2022-11" db="UniProtKB">
        <authorList>
            <consortium name="WormBaseParasite"/>
        </authorList>
    </citation>
    <scope>IDENTIFICATION</scope>
</reference>
<dbReference type="AlphaFoldDB" id="A0A915I8R3"/>
<evidence type="ECO:0000313" key="1">
    <source>
        <dbReference type="Proteomes" id="UP000887565"/>
    </source>
</evidence>
<name>A0A915I8R3_ROMCU</name>
<evidence type="ECO:0000313" key="2">
    <source>
        <dbReference type="WBParaSite" id="nRc.2.0.1.t10257-RA"/>
    </source>
</evidence>
<organism evidence="1 2">
    <name type="scientific">Romanomermis culicivorax</name>
    <name type="common">Nematode worm</name>
    <dbReference type="NCBI Taxonomy" id="13658"/>
    <lineage>
        <taxon>Eukaryota</taxon>
        <taxon>Metazoa</taxon>
        <taxon>Ecdysozoa</taxon>
        <taxon>Nematoda</taxon>
        <taxon>Enoplea</taxon>
        <taxon>Dorylaimia</taxon>
        <taxon>Mermithida</taxon>
        <taxon>Mermithoidea</taxon>
        <taxon>Mermithidae</taxon>
        <taxon>Romanomermis</taxon>
    </lineage>
</organism>
<keyword evidence="1" id="KW-1185">Reference proteome</keyword>
<protein>
    <submittedName>
        <fullName evidence="2">Uncharacterized protein</fullName>
    </submittedName>
</protein>
<dbReference type="WBParaSite" id="nRc.2.0.1.t10257-RA">
    <property type="protein sequence ID" value="nRc.2.0.1.t10257-RA"/>
    <property type="gene ID" value="nRc.2.0.1.g10257"/>
</dbReference>
<sequence length="60" mass="7342">KRNLTILRNRDFREKALKHSSGKEEFRGNRTFREWGFIQINDQHKCRKKTMKMRQCEMGA</sequence>
<dbReference type="Proteomes" id="UP000887565">
    <property type="component" value="Unplaced"/>
</dbReference>
<proteinExistence type="predicted"/>
<accession>A0A915I8R3</accession>